<dbReference type="Proteomes" id="UP000314294">
    <property type="component" value="Unassembled WGS sequence"/>
</dbReference>
<reference evidence="2 3" key="1">
    <citation type="submission" date="2019-03" db="EMBL/GenBank/DDBJ databases">
        <title>First draft genome of Liparis tanakae, snailfish: a comprehensive survey of snailfish specific genes.</title>
        <authorList>
            <person name="Kim W."/>
            <person name="Song I."/>
            <person name="Jeong J.-H."/>
            <person name="Kim D."/>
            <person name="Kim S."/>
            <person name="Ryu S."/>
            <person name="Song J.Y."/>
            <person name="Lee S.K."/>
        </authorList>
    </citation>
    <scope>NUCLEOTIDE SEQUENCE [LARGE SCALE GENOMIC DNA]</scope>
    <source>
        <tissue evidence="2">Muscle</tissue>
    </source>
</reference>
<evidence type="ECO:0000313" key="3">
    <source>
        <dbReference type="Proteomes" id="UP000314294"/>
    </source>
</evidence>
<organism evidence="2 3">
    <name type="scientific">Liparis tanakae</name>
    <name type="common">Tanaka's snailfish</name>
    <dbReference type="NCBI Taxonomy" id="230148"/>
    <lineage>
        <taxon>Eukaryota</taxon>
        <taxon>Metazoa</taxon>
        <taxon>Chordata</taxon>
        <taxon>Craniata</taxon>
        <taxon>Vertebrata</taxon>
        <taxon>Euteleostomi</taxon>
        <taxon>Actinopterygii</taxon>
        <taxon>Neopterygii</taxon>
        <taxon>Teleostei</taxon>
        <taxon>Neoteleostei</taxon>
        <taxon>Acanthomorphata</taxon>
        <taxon>Eupercaria</taxon>
        <taxon>Perciformes</taxon>
        <taxon>Cottioidei</taxon>
        <taxon>Cottales</taxon>
        <taxon>Liparidae</taxon>
        <taxon>Liparis</taxon>
    </lineage>
</organism>
<gene>
    <name evidence="2" type="ORF">EYF80_015713</name>
</gene>
<protein>
    <submittedName>
        <fullName evidence="2">Uncharacterized protein</fullName>
    </submittedName>
</protein>
<sequence length="396" mass="43613">MMMLSFSLNELQARRQSLTGSRTIGQRAQSSTLKHIQSKLWNKTNSPPLRPPLPPLAHIQPAAGSTVPVVNGIQPTATCGVMSSLTIKGERITPTLCSAHSGIELPTEASFLTPPSPRREELRQSSVRFHSHAAAHVAFQDSSSMVQTDKWVECRDALLLLYWQQTKGDEPASLETKLHPEMQEKNIYHLIQLVHALVKPLADYSTRRLDVIGGGGAELVQSQLLLDVRHRKGFGQVLLVGDDQQRRALVLRELGDFVQFRLGLLEPVDVHRVHDVDDPIGAPAVGLPQGPQLLLAPDVPEVTTDALRCAVAQLDLLGVEPDGGNRVDELVEFESVEDRGLPGGVQAQHDDDQTHPLEAAHEYIHLTRLVTAPCSRGRTGQAARETERHEDRQSRQ</sequence>
<comment type="caution">
    <text evidence="2">The sequence shown here is derived from an EMBL/GenBank/DDBJ whole genome shotgun (WGS) entry which is preliminary data.</text>
</comment>
<keyword evidence="3" id="KW-1185">Reference proteome</keyword>
<name>A0A4Z2I9J6_9TELE</name>
<dbReference type="AlphaFoldDB" id="A0A4Z2I9J6"/>
<evidence type="ECO:0000256" key="1">
    <source>
        <dbReference type="SAM" id="MobiDB-lite"/>
    </source>
</evidence>
<feature type="region of interest" description="Disordered" evidence="1">
    <location>
        <begin position="374"/>
        <end position="396"/>
    </location>
</feature>
<proteinExistence type="predicted"/>
<dbReference type="EMBL" id="SRLO01000118">
    <property type="protein sequence ID" value="TNN74072.1"/>
    <property type="molecule type" value="Genomic_DNA"/>
</dbReference>
<feature type="compositionally biased region" description="Basic and acidic residues" evidence="1">
    <location>
        <begin position="384"/>
        <end position="396"/>
    </location>
</feature>
<accession>A0A4Z2I9J6</accession>
<evidence type="ECO:0000313" key="2">
    <source>
        <dbReference type="EMBL" id="TNN74072.1"/>
    </source>
</evidence>